<evidence type="ECO:0000313" key="1">
    <source>
        <dbReference type="EMBL" id="KAI0037395.1"/>
    </source>
</evidence>
<reference evidence="1" key="1">
    <citation type="submission" date="2021-02" db="EMBL/GenBank/DDBJ databases">
        <authorList>
            <consortium name="DOE Joint Genome Institute"/>
            <person name="Ahrendt S."/>
            <person name="Looney B.P."/>
            <person name="Miyauchi S."/>
            <person name="Morin E."/>
            <person name="Drula E."/>
            <person name="Courty P.E."/>
            <person name="Chicoki N."/>
            <person name="Fauchery L."/>
            <person name="Kohler A."/>
            <person name="Kuo A."/>
            <person name="Labutti K."/>
            <person name="Pangilinan J."/>
            <person name="Lipzen A."/>
            <person name="Riley R."/>
            <person name="Andreopoulos W."/>
            <person name="He G."/>
            <person name="Johnson J."/>
            <person name="Barry K.W."/>
            <person name="Grigoriev I.V."/>
            <person name="Nagy L."/>
            <person name="Hibbett D."/>
            <person name="Henrissat B."/>
            <person name="Matheny P.B."/>
            <person name="Labbe J."/>
            <person name="Martin F."/>
        </authorList>
    </citation>
    <scope>NUCLEOTIDE SEQUENCE</scope>
    <source>
        <strain evidence="1">FP105234-sp</strain>
    </source>
</reference>
<gene>
    <name evidence="1" type="ORF">FA95DRAFT_1684888</name>
</gene>
<organism evidence="1 2">
    <name type="scientific">Auriscalpium vulgare</name>
    <dbReference type="NCBI Taxonomy" id="40419"/>
    <lineage>
        <taxon>Eukaryota</taxon>
        <taxon>Fungi</taxon>
        <taxon>Dikarya</taxon>
        <taxon>Basidiomycota</taxon>
        <taxon>Agaricomycotina</taxon>
        <taxon>Agaricomycetes</taxon>
        <taxon>Russulales</taxon>
        <taxon>Auriscalpiaceae</taxon>
        <taxon>Auriscalpium</taxon>
    </lineage>
</organism>
<proteinExistence type="predicted"/>
<reference evidence="1" key="2">
    <citation type="journal article" date="2022" name="New Phytol.">
        <title>Evolutionary transition to the ectomycorrhizal habit in the genomes of a hyperdiverse lineage of mushroom-forming fungi.</title>
        <authorList>
            <person name="Looney B."/>
            <person name="Miyauchi S."/>
            <person name="Morin E."/>
            <person name="Drula E."/>
            <person name="Courty P.E."/>
            <person name="Kohler A."/>
            <person name="Kuo A."/>
            <person name="LaButti K."/>
            <person name="Pangilinan J."/>
            <person name="Lipzen A."/>
            <person name="Riley R."/>
            <person name="Andreopoulos W."/>
            <person name="He G."/>
            <person name="Johnson J."/>
            <person name="Nolan M."/>
            <person name="Tritt A."/>
            <person name="Barry K.W."/>
            <person name="Grigoriev I.V."/>
            <person name="Nagy L.G."/>
            <person name="Hibbett D."/>
            <person name="Henrissat B."/>
            <person name="Matheny P.B."/>
            <person name="Labbe J."/>
            <person name="Martin F.M."/>
        </authorList>
    </citation>
    <scope>NUCLEOTIDE SEQUENCE</scope>
    <source>
        <strain evidence="1">FP105234-sp</strain>
    </source>
</reference>
<dbReference type="Proteomes" id="UP000814033">
    <property type="component" value="Unassembled WGS sequence"/>
</dbReference>
<sequence>MAHRLDPSGVEPARYLSAVGGSLCAHAACRVFLPSLSLKTSMNTLQFSPLQSPSDRNAIRRDTRIFILLNYIKSHRPVFMTAQEHQLPSGYGSVEGSARETPASLALAPTPQVDPNHQARPYAEQPVQPLDSGGTHGSISLDEARCKSTDCWTRPNSAVQLPITSGMDASGTRAGSGNVRARCHIQTCARGP</sequence>
<keyword evidence="2" id="KW-1185">Reference proteome</keyword>
<accession>A0ACB8R0T1</accession>
<protein>
    <submittedName>
        <fullName evidence="1">Uncharacterized protein</fullName>
    </submittedName>
</protein>
<dbReference type="EMBL" id="MU276999">
    <property type="protein sequence ID" value="KAI0037395.1"/>
    <property type="molecule type" value="Genomic_DNA"/>
</dbReference>
<name>A0ACB8R0T1_9AGAM</name>
<comment type="caution">
    <text evidence="1">The sequence shown here is derived from an EMBL/GenBank/DDBJ whole genome shotgun (WGS) entry which is preliminary data.</text>
</comment>
<evidence type="ECO:0000313" key="2">
    <source>
        <dbReference type="Proteomes" id="UP000814033"/>
    </source>
</evidence>